<evidence type="ECO:0000256" key="5">
    <source>
        <dbReference type="SAM" id="Phobius"/>
    </source>
</evidence>
<accession>A0ABP9EDN7</accession>
<feature type="transmembrane region" description="Helical" evidence="5">
    <location>
        <begin position="12"/>
        <end position="31"/>
    </location>
</feature>
<dbReference type="InterPro" id="IPR006977">
    <property type="entry name" value="Yip1_dom"/>
</dbReference>
<organism evidence="7 8">
    <name type="scientific">Ferrimonas pelagia</name>
    <dbReference type="NCBI Taxonomy" id="1177826"/>
    <lineage>
        <taxon>Bacteria</taxon>
        <taxon>Pseudomonadati</taxon>
        <taxon>Pseudomonadota</taxon>
        <taxon>Gammaproteobacteria</taxon>
        <taxon>Alteromonadales</taxon>
        <taxon>Ferrimonadaceae</taxon>
        <taxon>Ferrimonas</taxon>
    </lineage>
</organism>
<evidence type="ECO:0000256" key="2">
    <source>
        <dbReference type="ARBA" id="ARBA00022692"/>
    </source>
</evidence>
<evidence type="ECO:0000256" key="4">
    <source>
        <dbReference type="ARBA" id="ARBA00023136"/>
    </source>
</evidence>
<dbReference type="Pfam" id="PF04893">
    <property type="entry name" value="Yip1"/>
    <property type="match status" value="1"/>
</dbReference>
<keyword evidence="4 5" id="KW-0472">Membrane</keyword>
<evidence type="ECO:0000313" key="8">
    <source>
        <dbReference type="Proteomes" id="UP001499988"/>
    </source>
</evidence>
<keyword evidence="8" id="KW-1185">Reference proteome</keyword>
<feature type="domain" description="Yip1" evidence="6">
    <location>
        <begin position="2"/>
        <end position="209"/>
    </location>
</feature>
<evidence type="ECO:0000313" key="7">
    <source>
        <dbReference type="EMBL" id="GAA4873762.1"/>
    </source>
</evidence>
<reference evidence="8" key="1">
    <citation type="journal article" date="2019" name="Int. J. Syst. Evol. Microbiol.">
        <title>The Global Catalogue of Microorganisms (GCM) 10K type strain sequencing project: providing services to taxonomists for standard genome sequencing and annotation.</title>
        <authorList>
            <consortium name="The Broad Institute Genomics Platform"/>
            <consortium name="The Broad Institute Genome Sequencing Center for Infectious Disease"/>
            <person name="Wu L."/>
            <person name="Ma J."/>
        </authorList>
    </citation>
    <scope>NUCLEOTIDE SEQUENCE [LARGE SCALE GENOMIC DNA]</scope>
    <source>
        <strain evidence="8">JCM 18401</strain>
    </source>
</reference>
<gene>
    <name evidence="7" type="ORF">GCM10023333_03250</name>
</gene>
<evidence type="ECO:0000259" key="6">
    <source>
        <dbReference type="Pfam" id="PF04893"/>
    </source>
</evidence>
<evidence type="ECO:0000256" key="1">
    <source>
        <dbReference type="ARBA" id="ARBA00004141"/>
    </source>
</evidence>
<protein>
    <recommendedName>
        <fullName evidence="6">Yip1 domain-containing protein</fullName>
    </recommendedName>
</protein>
<feature type="transmembrane region" description="Helical" evidence="5">
    <location>
        <begin position="68"/>
        <end position="91"/>
    </location>
</feature>
<keyword evidence="2 5" id="KW-0812">Transmembrane</keyword>
<evidence type="ECO:0000256" key="3">
    <source>
        <dbReference type="ARBA" id="ARBA00022989"/>
    </source>
</evidence>
<sequence length="211" mass="23524">MFAALSGARGWSWWPFTLVVLAYSGIQLLYFNQIDFDWYRETHLMTGLADLAPADQRTIAAMMTPNRILLTSILGGLALLCALQGVIALYLHRLTQLDDENIHSFGDWFGLCWWLLLPTLVASIISLVWIVSSGSEIDPAALNPTSLNRLVGLASEHVGYALVESMDLLTLWSLAWLFLAIRSWTRLSRLVTGLITFTPAALLYGLWALLL</sequence>
<keyword evidence="3 5" id="KW-1133">Transmembrane helix</keyword>
<dbReference type="Proteomes" id="UP001499988">
    <property type="component" value="Unassembled WGS sequence"/>
</dbReference>
<comment type="caution">
    <text evidence="7">The sequence shown here is derived from an EMBL/GenBank/DDBJ whole genome shotgun (WGS) entry which is preliminary data.</text>
</comment>
<name>A0ABP9EDN7_9GAMM</name>
<proteinExistence type="predicted"/>
<feature type="transmembrane region" description="Helical" evidence="5">
    <location>
        <begin position="111"/>
        <end position="132"/>
    </location>
</feature>
<dbReference type="EMBL" id="BAABJZ010000005">
    <property type="protein sequence ID" value="GAA4873762.1"/>
    <property type="molecule type" value="Genomic_DNA"/>
</dbReference>
<comment type="subcellular location">
    <subcellularLocation>
        <location evidence="1">Membrane</location>
        <topology evidence="1">Multi-pass membrane protein</topology>
    </subcellularLocation>
</comment>
<feature type="transmembrane region" description="Helical" evidence="5">
    <location>
        <begin position="191"/>
        <end position="210"/>
    </location>
</feature>